<comment type="caution">
    <text evidence="1">The sequence shown here is derived from an EMBL/GenBank/DDBJ whole genome shotgun (WGS) entry which is preliminary data.</text>
</comment>
<reference evidence="1" key="1">
    <citation type="submission" date="2024-02" db="EMBL/GenBank/DDBJ databases">
        <title>Metagenome Assembled Genome of Zalaria obscura JY119.</title>
        <authorList>
            <person name="Vighnesh L."/>
            <person name="Jagadeeshwari U."/>
            <person name="Venkata Ramana C."/>
            <person name="Sasikala C."/>
        </authorList>
    </citation>
    <scope>NUCLEOTIDE SEQUENCE</scope>
    <source>
        <strain evidence="1">JY119</strain>
    </source>
</reference>
<evidence type="ECO:0000313" key="2">
    <source>
        <dbReference type="Proteomes" id="UP001320706"/>
    </source>
</evidence>
<protein>
    <submittedName>
        <fullName evidence="1">Cytochrome b-c1 complex subunit 6, mitochondrial</fullName>
    </submittedName>
</protein>
<organism evidence="1 2">
    <name type="scientific">Zalaria obscura</name>
    <dbReference type="NCBI Taxonomy" id="2024903"/>
    <lineage>
        <taxon>Eukaryota</taxon>
        <taxon>Fungi</taxon>
        <taxon>Dikarya</taxon>
        <taxon>Ascomycota</taxon>
        <taxon>Pezizomycotina</taxon>
        <taxon>Dothideomycetes</taxon>
        <taxon>Dothideomycetidae</taxon>
        <taxon>Dothideales</taxon>
        <taxon>Zalariaceae</taxon>
        <taxon>Zalaria</taxon>
    </lineage>
</organism>
<gene>
    <name evidence="1" type="primary">QCR6</name>
    <name evidence="1" type="ORF">M8818_001968</name>
</gene>
<sequence length="206" mass="22132">MGFFDYVTDLYSSLSVQPAYADVQEDQKYASGDFNDSQDQTSGGKGTAQQSRGATPQGGASTNTPAGVDQESGDEAEANKADAKKDSGEVDSGAQGHRPGDGGEKSGQVGADNAGPHGGSVGEDDDEEEEEEEEEEPEDPKPILEEECKKSQECAPLTHHYDHCVERVTSQIDEHGKAEEDCVEEYFHMMHCAAQCAAPKLFKQLR</sequence>
<proteinExistence type="predicted"/>
<name>A0ACC3SJ03_9PEZI</name>
<accession>A0ACC3SJ03</accession>
<dbReference type="EMBL" id="JAMKPW020000008">
    <property type="protein sequence ID" value="KAK8215347.1"/>
    <property type="molecule type" value="Genomic_DNA"/>
</dbReference>
<dbReference type="Proteomes" id="UP001320706">
    <property type="component" value="Unassembled WGS sequence"/>
</dbReference>
<evidence type="ECO:0000313" key="1">
    <source>
        <dbReference type="EMBL" id="KAK8215347.1"/>
    </source>
</evidence>
<keyword evidence="2" id="KW-1185">Reference proteome</keyword>